<dbReference type="InterPro" id="IPR050541">
    <property type="entry name" value="LRR_TM_domain-containing"/>
</dbReference>
<dbReference type="InterPro" id="IPR032675">
    <property type="entry name" value="LRR_dom_sf"/>
</dbReference>
<reference evidence="5" key="1">
    <citation type="journal article" date="2016" name="Ticks Tick Borne Dis.">
        <title>De novo assembly and annotation of the salivary gland transcriptome of Rhipicephalus appendiculatus male and female ticks during blood feeding.</title>
        <authorList>
            <person name="de Castro M.H."/>
            <person name="de Klerk D."/>
            <person name="Pienaar R."/>
            <person name="Latif A.A."/>
            <person name="Rees D.J."/>
            <person name="Mans B.J."/>
        </authorList>
    </citation>
    <scope>NUCLEOTIDE SEQUENCE</scope>
    <source>
        <tissue evidence="5">Salivary glands</tissue>
    </source>
</reference>
<dbReference type="GO" id="GO:0005886">
    <property type="term" value="C:plasma membrane"/>
    <property type="evidence" value="ECO:0007669"/>
    <property type="project" value="TreeGrafter"/>
</dbReference>
<keyword evidence="3" id="KW-0677">Repeat</keyword>
<feature type="signal peptide" evidence="4">
    <location>
        <begin position="1"/>
        <end position="22"/>
    </location>
</feature>
<dbReference type="SUPFAM" id="SSF52058">
    <property type="entry name" value="L domain-like"/>
    <property type="match status" value="1"/>
</dbReference>
<protein>
    <submittedName>
        <fullName evidence="5">Uncharacterized protein</fullName>
    </submittedName>
</protein>
<evidence type="ECO:0000256" key="3">
    <source>
        <dbReference type="ARBA" id="ARBA00022737"/>
    </source>
</evidence>
<evidence type="ECO:0000256" key="2">
    <source>
        <dbReference type="ARBA" id="ARBA00022729"/>
    </source>
</evidence>
<sequence>MSADQRLLVAQVMVFLLSLTRAHPRCYRSDATYNCYYFCEAFTSAQHFAMVDRYHARNCAHFVLKDSYLDRLPSNAFADTTVSVLQFSNVTVGAYGDRQENASSPFYALKDHLRKLIFSDQPRALDSWSLLRGLDRLETLLLLKVGEVNLTTDFNALPPSVKEIQILGAHIDRVDQDWLATLHGLNAVTVEETNLGSISRSMLPRPAPTLMMLNLAGNRLTSLPEDLTIDMPALRQLDAGYNEITTLHESTLAPLKRNRGFVSLTGNPMTCDCRLAFLLTYPKRWNYYLCANPPSLATRSIQSLTEAELCSEVSSRVLSNNVSGLLS</sequence>
<proteinExistence type="predicted"/>
<feature type="chain" id="PRO_5007285363" evidence="4">
    <location>
        <begin position="23"/>
        <end position="327"/>
    </location>
</feature>
<evidence type="ECO:0000256" key="4">
    <source>
        <dbReference type="SAM" id="SignalP"/>
    </source>
</evidence>
<dbReference type="AlphaFoldDB" id="A0A131YIV2"/>
<name>A0A131YIV2_RHIAP</name>
<dbReference type="EMBL" id="GEDV01010541">
    <property type="protein sequence ID" value="JAP78016.1"/>
    <property type="molecule type" value="Transcribed_RNA"/>
</dbReference>
<evidence type="ECO:0000256" key="1">
    <source>
        <dbReference type="ARBA" id="ARBA00022614"/>
    </source>
</evidence>
<dbReference type="Gene3D" id="3.80.10.10">
    <property type="entry name" value="Ribonuclease Inhibitor"/>
    <property type="match status" value="1"/>
</dbReference>
<keyword evidence="2 4" id="KW-0732">Signal</keyword>
<organism evidence="5">
    <name type="scientific">Rhipicephalus appendiculatus</name>
    <name type="common">Brown ear tick</name>
    <dbReference type="NCBI Taxonomy" id="34631"/>
    <lineage>
        <taxon>Eukaryota</taxon>
        <taxon>Metazoa</taxon>
        <taxon>Ecdysozoa</taxon>
        <taxon>Arthropoda</taxon>
        <taxon>Chelicerata</taxon>
        <taxon>Arachnida</taxon>
        <taxon>Acari</taxon>
        <taxon>Parasitiformes</taxon>
        <taxon>Ixodida</taxon>
        <taxon>Ixodoidea</taxon>
        <taxon>Ixodidae</taxon>
        <taxon>Rhipicephalinae</taxon>
        <taxon>Rhipicephalus</taxon>
        <taxon>Rhipicephalus</taxon>
    </lineage>
</organism>
<dbReference type="PANTHER" id="PTHR24369">
    <property type="entry name" value="ANTIGEN BSP, PUTATIVE-RELATED"/>
    <property type="match status" value="1"/>
</dbReference>
<accession>A0A131YIV2</accession>
<dbReference type="InterPro" id="IPR001611">
    <property type="entry name" value="Leu-rich_rpt"/>
</dbReference>
<evidence type="ECO:0000313" key="5">
    <source>
        <dbReference type="EMBL" id="JAP78016.1"/>
    </source>
</evidence>
<dbReference type="PANTHER" id="PTHR24369:SF210">
    <property type="entry name" value="CHAOPTIN-RELATED"/>
    <property type="match status" value="1"/>
</dbReference>
<keyword evidence="1" id="KW-0433">Leucine-rich repeat</keyword>
<dbReference type="Pfam" id="PF13855">
    <property type="entry name" value="LRR_8"/>
    <property type="match status" value="1"/>
</dbReference>